<organism evidence="2 3">
    <name type="scientific">Nocardioides acrostichi</name>
    <dbReference type="NCBI Taxonomy" id="2784339"/>
    <lineage>
        <taxon>Bacteria</taxon>
        <taxon>Bacillati</taxon>
        <taxon>Actinomycetota</taxon>
        <taxon>Actinomycetes</taxon>
        <taxon>Propionibacteriales</taxon>
        <taxon>Nocardioidaceae</taxon>
        <taxon>Nocardioides</taxon>
    </lineage>
</organism>
<protein>
    <submittedName>
        <fullName evidence="2">Rhodanese-like domain-containing protein</fullName>
    </submittedName>
</protein>
<dbReference type="PANTHER" id="PTHR44086:SF10">
    <property type="entry name" value="THIOSULFATE SULFURTRANSFERASE_RHODANESE-LIKE DOMAIN-CONTAINING PROTEIN 3"/>
    <property type="match status" value="1"/>
</dbReference>
<keyword evidence="3" id="KW-1185">Reference proteome</keyword>
<reference evidence="2" key="1">
    <citation type="submission" date="2020-11" db="EMBL/GenBank/DDBJ databases">
        <title>Nocardioides sp. CBS4Y-1, whole genome shotgun sequence.</title>
        <authorList>
            <person name="Tuo L."/>
        </authorList>
    </citation>
    <scope>NUCLEOTIDE SEQUENCE</scope>
    <source>
        <strain evidence="2">CBS4Y-1</strain>
    </source>
</reference>
<dbReference type="Pfam" id="PF00581">
    <property type="entry name" value="Rhodanese"/>
    <property type="match status" value="1"/>
</dbReference>
<dbReference type="SUPFAM" id="SSF52821">
    <property type="entry name" value="Rhodanese/Cell cycle control phosphatase"/>
    <property type="match status" value="1"/>
</dbReference>
<accession>A0A930UU77</accession>
<dbReference type="Gene3D" id="6.10.140.1340">
    <property type="match status" value="1"/>
</dbReference>
<gene>
    <name evidence="2" type="ORF">ISG29_04425</name>
</gene>
<dbReference type="Pfam" id="PF11127">
    <property type="entry name" value="YgaP-like_TM"/>
    <property type="match status" value="1"/>
</dbReference>
<dbReference type="Gene3D" id="3.40.250.10">
    <property type="entry name" value="Rhodanese-like domain"/>
    <property type="match status" value="1"/>
</dbReference>
<dbReference type="PANTHER" id="PTHR44086">
    <property type="entry name" value="THIOSULFATE SULFURTRANSFERASE RDL2, MITOCHONDRIAL-RELATED"/>
    <property type="match status" value="1"/>
</dbReference>
<dbReference type="Proteomes" id="UP000656804">
    <property type="component" value="Unassembled WGS sequence"/>
</dbReference>
<dbReference type="PROSITE" id="PS50206">
    <property type="entry name" value="RHODANESE_3"/>
    <property type="match status" value="1"/>
</dbReference>
<name>A0A930UU77_9ACTN</name>
<evidence type="ECO:0000313" key="3">
    <source>
        <dbReference type="Proteomes" id="UP000656804"/>
    </source>
</evidence>
<comment type="caution">
    <text evidence="2">The sequence shown here is derived from an EMBL/GenBank/DDBJ whole genome shotgun (WGS) entry which is preliminary data.</text>
</comment>
<dbReference type="InterPro" id="IPR036873">
    <property type="entry name" value="Rhodanese-like_dom_sf"/>
</dbReference>
<dbReference type="RefSeq" id="WP_194502089.1">
    <property type="nucleotide sequence ID" value="NZ_JADIVZ010000001.1"/>
</dbReference>
<dbReference type="CDD" id="cd00158">
    <property type="entry name" value="RHOD"/>
    <property type="match status" value="1"/>
</dbReference>
<dbReference type="SMART" id="SM00450">
    <property type="entry name" value="RHOD"/>
    <property type="match status" value="1"/>
</dbReference>
<dbReference type="InterPro" id="IPR001763">
    <property type="entry name" value="Rhodanese-like_dom"/>
</dbReference>
<proteinExistence type="predicted"/>
<feature type="domain" description="Rhodanese" evidence="1">
    <location>
        <begin position="21"/>
        <end position="111"/>
    </location>
</feature>
<dbReference type="AlphaFoldDB" id="A0A930UU77"/>
<sequence>MTATDVCSKIDPAELATLLDSADRPLLLDVRTPAEFEAAHLEGAVNVPVSLVSANAATIAPRLKPGTVVLCQSGPRAEQGAAALASAGAPGVRVLRGGVGAWDGEGRPVRRGKQVWAMERQVRMTAGSIVLLGILASLKAPRAKFLAGGIGAGLTFSAASNTCAMAQVLSKMPWNRGSEEPTLDSALAQLSA</sequence>
<dbReference type="GO" id="GO:0004792">
    <property type="term" value="F:thiosulfate-cyanide sulfurtransferase activity"/>
    <property type="evidence" value="ECO:0007669"/>
    <property type="project" value="TreeGrafter"/>
</dbReference>
<evidence type="ECO:0000313" key="2">
    <source>
        <dbReference type="EMBL" id="MBF4160923.1"/>
    </source>
</evidence>
<dbReference type="EMBL" id="JADIVZ010000001">
    <property type="protein sequence ID" value="MBF4160923.1"/>
    <property type="molecule type" value="Genomic_DNA"/>
</dbReference>
<dbReference type="InterPro" id="IPR021309">
    <property type="entry name" value="YgaP-like_TM"/>
</dbReference>
<evidence type="ECO:0000259" key="1">
    <source>
        <dbReference type="PROSITE" id="PS50206"/>
    </source>
</evidence>